<comment type="caution">
    <text evidence="1">The sequence shown here is derived from an EMBL/GenBank/DDBJ whole genome shotgun (WGS) entry which is preliminary data.</text>
</comment>
<evidence type="ECO:0000313" key="2">
    <source>
        <dbReference type="Proteomes" id="UP001054945"/>
    </source>
</evidence>
<organism evidence="1 2">
    <name type="scientific">Caerostris extrusa</name>
    <name type="common">Bark spider</name>
    <name type="synonym">Caerostris bankana</name>
    <dbReference type="NCBI Taxonomy" id="172846"/>
    <lineage>
        <taxon>Eukaryota</taxon>
        <taxon>Metazoa</taxon>
        <taxon>Ecdysozoa</taxon>
        <taxon>Arthropoda</taxon>
        <taxon>Chelicerata</taxon>
        <taxon>Arachnida</taxon>
        <taxon>Araneae</taxon>
        <taxon>Araneomorphae</taxon>
        <taxon>Entelegynae</taxon>
        <taxon>Araneoidea</taxon>
        <taxon>Araneidae</taxon>
        <taxon>Caerostris</taxon>
    </lineage>
</organism>
<name>A0AAV4TRK3_CAEEX</name>
<accession>A0AAV4TRK3</accession>
<protein>
    <submittedName>
        <fullName evidence="1">Uncharacterized protein</fullName>
    </submittedName>
</protein>
<dbReference type="AlphaFoldDB" id="A0AAV4TRK3"/>
<gene>
    <name evidence="1" type="ORF">CEXT_432561</name>
</gene>
<evidence type="ECO:0000313" key="1">
    <source>
        <dbReference type="EMBL" id="GIY47367.1"/>
    </source>
</evidence>
<dbReference type="EMBL" id="BPLR01011569">
    <property type="protein sequence ID" value="GIY47367.1"/>
    <property type="molecule type" value="Genomic_DNA"/>
</dbReference>
<sequence length="279" mass="30880">MFSICSVSLKPLTARAAGGDCREKEKSCARRPVCMFVKSLGRLSCACILILEHTGEQHSDPNTKLQINMQQCQIEKYERWTKKLIDSHRGSRPFRWSSRAVVRPQTFGGRDGRFDGNADMDPAAKPNALRRQYLSARLRASGENKCLGLSAKHNFSRERRGGGGGRREGIVEGGLLHGEGWCDARRQSSVPQGDLPMARDAVRHCLLCQCVFHVQYAIGSTKNQEKKFSGHRSLDHLATIVVFLPSVRCEMVDSAACKVPSKTLKCFAFGCFFGVIGCG</sequence>
<dbReference type="Proteomes" id="UP001054945">
    <property type="component" value="Unassembled WGS sequence"/>
</dbReference>
<keyword evidence="2" id="KW-1185">Reference proteome</keyword>
<reference evidence="1 2" key="1">
    <citation type="submission" date="2021-06" db="EMBL/GenBank/DDBJ databases">
        <title>Caerostris extrusa draft genome.</title>
        <authorList>
            <person name="Kono N."/>
            <person name="Arakawa K."/>
        </authorList>
    </citation>
    <scope>NUCLEOTIDE SEQUENCE [LARGE SCALE GENOMIC DNA]</scope>
</reference>
<proteinExistence type="predicted"/>